<keyword evidence="2" id="KW-0812">Transmembrane</keyword>
<gene>
    <name evidence="3" type="ORF">B0H15DRAFT_1001230</name>
</gene>
<accession>A0AAD6XLG1</accession>
<evidence type="ECO:0000256" key="1">
    <source>
        <dbReference type="SAM" id="MobiDB-lite"/>
    </source>
</evidence>
<reference evidence="3" key="1">
    <citation type="submission" date="2023-03" db="EMBL/GenBank/DDBJ databases">
        <title>Massive genome expansion in bonnet fungi (Mycena s.s.) driven by repeated elements and novel gene families across ecological guilds.</title>
        <authorList>
            <consortium name="Lawrence Berkeley National Laboratory"/>
            <person name="Harder C.B."/>
            <person name="Miyauchi S."/>
            <person name="Viragh M."/>
            <person name="Kuo A."/>
            <person name="Thoen E."/>
            <person name="Andreopoulos B."/>
            <person name="Lu D."/>
            <person name="Skrede I."/>
            <person name="Drula E."/>
            <person name="Henrissat B."/>
            <person name="Morin E."/>
            <person name="Kohler A."/>
            <person name="Barry K."/>
            <person name="LaButti K."/>
            <person name="Morin E."/>
            <person name="Salamov A."/>
            <person name="Lipzen A."/>
            <person name="Mereny Z."/>
            <person name="Hegedus B."/>
            <person name="Baldrian P."/>
            <person name="Stursova M."/>
            <person name="Weitz H."/>
            <person name="Taylor A."/>
            <person name="Grigoriev I.V."/>
            <person name="Nagy L.G."/>
            <person name="Martin F."/>
            <person name="Kauserud H."/>
        </authorList>
    </citation>
    <scope>NUCLEOTIDE SEQUENCE</scope>
    <source>
        <strain evidence="3">CBHHK173m</strain>
    </source>
</reference>
<feature type="compositionally biased region" description="Polar residues" evidence="1">
    <location>
        <begin position="143"/>
        <end position="165"/>
    </location>
</feature>
<comment type="caution">
    <text evidence="3">The sequence shown here is derived from an EMBL/GenBank/DDBJ whole genome shotgun (WGS) entry which is preliminary data.</text>
</comment>
<feature type="compositionally biased region" description="Pro residues" evidence="1">
    <location>
        <begin position="222"/>
        <end position="231"/>
    </location>
</feature>
<sequence>MISHPPNLTQIVVSSATWRCLADLTGLQSFTLGHNSRFFAPQRPQRRTRSLFRTCCVQVFLYPFSFFPSLFLFAALAAAVPLPSAAHSPSPPSVHPLWHSIHPSPASRLSRPPHVRIPADSRCLCAGPTILRPRRNPHKMPIQSPTETSRPAQPQLHPQLQSSIQDPDPHTHSIADAPFTGRASDPISPAPTRRPFPNRSARCPPSRLTQRLEQVQAVPPRILAPPSPPPRPRPRPHPLLPVFDVANILRLAFLPDSAQRRTALGRIRS</sequence>
<dbReference type="AlphaFoldDB" id="A0AAD6XLG1"/>
<evidence type="ECO:0000313" key="4">
    <source>
        <dbReference type="Proteomes" id="UP001222325"/>
    </source>
</evidence>
<dbReference type="Proteomes" id="UP001222325">
    <property type="component" value="Unassembled WGS sequence"/>
</dbReference>
<protein>
    <submittedName>
        <fullName evidence="3">Uncharacterized protein</fullName>
    </submittedName>
</protein>
<feature type="region of interest" description="Disordered" evidence="1">
    <location>
        <begin position="128"/>
        <end position="238"/>
    </location>
</feature>
<keyword evidence="2" id="KW-0472">Membrane</keyword>
<feature type="transmembrane region" description="Helical" evidence="2">
    <location>
        <begin position="59"/>
        <end position="82"/>
    </location>
</feature>
<proteinExistence type="predicted"/>
<evidence type="ECO:0000256" key="2">
    <source>
        <dbReference type="SAM" id="Phobius"/>
    </source>
</evidence>
<dbReference type="EMBL" id="JARJCN010000066">
    <property type="protein sequence ID" value="KAJ7078416.1"/>
    <property type="molecule type" value="Genomic_DNA"/>
</dbReference>
<keyword evidence="4" id="KW-1185">Reference proteome</keyword>
<evidence type="ECO:0000313" key="3">
    <source>
        <dbReference type="EMBL" id="KAJ7078416.1"/>
    </source>
</evidence>
<organism evidence="3 4">
    <name type="scientific">Mycena belliarum</name>
    <dbReference type="NCBI Taxonomy" id="1033014"/>
    <lineage>
        <taxon>Eukaryota</taxon>
        <taxon>Fungi</taxon>
        <taxon>Dikarya</taxon>
        <taxon>Basidiomycota</taxon>
        <taxon>Agaricomycotina</taxon>
        <taxon>Agaricomycetes</taxon>
        <taxon>Agaricomycetidae</taxon>
        <taxon>Agaricales</taxon>
        <taxon>Marasmiineae</taxon>
        <taxon>Mycenaceae</taxon>
        <taxon>Mycena</taxon>
    </lineage>
</organism>
<name>A0AAD6XLG1_9AGAR</name>
<keyword evidence="2" id="KW-1133">Transmembrane helix</keyword>